<name>A0A6G5QJ62_9BACT</name>
<organism evidence="1 2">
    <name type="scientific">Campylobacter mucosalis CCUG 21559</name>
    <dbReference type="NCBI Taxonomy" id="1032067"/>
    <lineage>
        <taxon>Bacteria</taxon>
        <taxon>Pseudomonadati</taxon>
        <taxon>Campylobacterota</taxon>
        <taxon>Epsilonproteobacteria</taxon>
        <taxon>Campylobacterales</taxon>
        <taxon>Campylobacteraceae</taxon>
        <taxon>Campylobacter</taxon>
    </lineage>
</organism>
<dbReference type="PROSITE" id="PS51257">
    <property type="entry name" value="PROKAR_LIPOPROTEIN"/>
    <property type="match status" value="1"/>
</dbReference>
<accession>A0A6G5QJ62</accession>
<dbReference type="Proteomes" id="UP000503264">
    <property type="component" value="Chromosome"/>
</dbReference>
<keyword evidence="2" id="KW-1185">Reference proteome</keyword>
<dbReference type="AlphaFoldDB" id="A0A6G5QJ62"/>
<sequence>MYRICVLFLMLLFSGCGLKRDCLYLYKPYYANGVCKPYFELDNEFFFMVRYNINVGYWSKYPENISSVLVYYSSYDSKIVIPASGIYRVEKIRSELLRKEMMKNGIYEYKFLYLKENNEYKPVLPLEKYNYIAIQKCFDEYCLTYPLVSNGVSYYVKRKDLISVNLCNPNEKYNKCINDSQ</sequence>
<protein>
    <recommendedName>
        <fullName evidence="3">Lipoprotein</fullName>
    </recommendedName>
</protein>
<dbReference type="RefSeq" id="WP_169764768.1">
    <property type="nucleotide sequence ID" value="NZ_CP012542.1"/>
</dbReference>
<evidence type="ECO:0008006" key="3">
    <source>
        <dbReference type="Google" id="ProtNLM"/>
    </source>
</evidence>
<evidence type="ECO:0000313" key="2">
    <source>
        <dbReference type="Proteomes" id="UP000503264"/>
    </source>
</evidence>
<gene>
    <name evidence="1" type="ORF">CMUC_1918</name>
</gene>
<dbReference type="EMBL" id="CP012542">
    <property type="protein sequence ID" value="QCD45659.1"/>
    <property type="molecule type" value="Genomic_DNA"/>
</dbReference>
<reference evidence="1 2" key="1">
    <citation type="submission" date="2016-07" db="EMBL/GenBank/DDBJ databases">
        <title>Comparative genomics of the Campylobacter concisus group.</title>
        <authorList>
            <person name="Miller W.G."/>
            <person name="Yee E."/>
            <person name="Chapman M.H."/>
            <person name="Huynh S."/>
            <person name="Bono J.L."/>
            <person name="On S.L.W."/>
            <person name="StLeger J."/>
            <person name="Foster G."/>
            <person name="Parker C.T."/>
        </authorList>
    </citation>
    <scope>NUCLEOTIDE SEQUENCE [LARGE SCALE GENOMIC DNA]</scope>
    <source>
        <strain evidence="1 2">CCUG 21559</strain>
    </source>
</reference>
<evidence type="ECO:0000313" key="1">
    <source>
        <dbReference type="EMBL" id="QCD45659.1"/>
    </source>
</evidence>
<proteinExistence type="predicted"/>